<feature type="compositionally biased region" description="Polar residues" evidence="1">
    <location>
        <begin position="268"/>
        <end position="283"/>
    </location>
</feature>
<evidence type="ECO:0000313" key="3">
    <source>
        <dbReference type="Proteomes" id="UP001497623"/>
    </source>
</evidence>
<name>A0AAV2PK15_MEGNR</name>
<feature type="compositionally biased region" description="Basic and acidic residues" evidence="1">
    <location>
        <begin position="591"/>
        <end position="607"/>
    </location>
</feature>
<keyword evidence="3" id="KW-1185">Reference proteome</keyword>
<evidence type="ECO:0000313" key="2">
    <source>
        <dbReference type="EMBL" id="CAL4058902.1"/>
    </source>
</evidence>
<dbReference type="Proteomes" id="UP001497623">
    <property type="component" value="Unassembled WGS sequence"/>
</dbReference>
<reference evidence="2 3" key="1">
    <citation type="submission" date="2024-05" db="EMBL/GenBank/DDBJ databases">
        <authorList>
            <person name="Wallberg A."/>
        </authorList>
    </citation>
    <scope>NUCLEOTIDE SEQUENCE [LARGE SCALE GENOMIC DNA]</scope>
</reference>
<proteinExistence type="predicted"/>
<feature type="compositionally biased region" description="Basic and acidic residues" evidence="1">
    <location>
        <begin position="755"/>
        <end position="805"/>
    </location>
</feature>
<comment type="caution">
    <text evidence="2">The sequence shown here is derived from an EMBL/GenBank/DDBJ whole genome shotgun (WGS) entry which is preliminary data.</text>
</comment>
<feature type="compositionally biased region" description="Basic and acidic residues" evidence="1">
    <location>
        <begin position="289"/>
        <end position="309"/>
    </location>
</feature>
<evidence type="ECO:0000256" key="1">
    <source>
        <dbReference type="SAM" id="MobiDB-lite"/>
    </source>
</evidence>
<gene>
    <name evidence="2" type="ORF">MNOR_LOCUS319</name>
</gene>
<organism evidence="2 3">
    <name type="scientific">Meganyctiphanes norvegica</name>
    <name type="common">Northern krill</name>
    <name type="synonym">Thysanopoda norvegica</name>
    <dbReference type="NCBI Taxonomy" id="48144"/>
    <lineage>
        <taxon>Eukaryota</taxon>
        <taxon>Metazoa</taxon>
        <taxon>Ecdysozoa</taxon>
        <taxon>Arthropoda</taxon>
        <taxon>Crustacea</taxon>
        <taxon>Multicrustacea</taxon>
        <taxon>Malacostraca</taxon>
        <taxon>Eumalacostraca</taxon>
        <taxon>Eucarida</taxon>
        <taxon>Euphausiacea</taxon>
        <taxon>Euphausiidae</taxon>
        <taxon>Meganyctiphanes</taxon>
    </lineage>
</organism>
<feature type="region of interest" description="Disordered" evidence="1">
    <location>
        <begin position="537"/>
        <end position="564"/>
    </location>
</feature>
<feature type="region of interest" description="Disordered" evidence="1">
    <location>
        <begin position="165"/>
        <end position="209"/>
    </location>
</feature>
<dbReference type="AlphaFoldDB" id="A0AAV2PK15"/>
<feature type="region of interest" description="Disordered" evidence="1">
    <location>
        <begin position="42"/>
        <end position="70"/>
    </location>
</feature>
<protein>
    <submittedName>
        <fullName evidence="2">Uncharacterized protein</fullName>
    </submittedName>
</protein>
<accession>A0AAV2PK15</accession>
<feature type="compositionally biased region" description="Basic and acidic residues" evidence="1">
    <location>
        <begin position="702"/>
        <end position="713"/>
    </location>
</feature>
<feature type="compositionally biased region" description="Polar residues" evidence="1">
    <location>
        <begin position="608"/>
        <end position="621"/>
    </location>
</feature>
<feature type="compositionally biased region" description="Basic and acidic residues" evidence="1">
    <location>
        <begin position="379"/>
        <end position="410"/>
    </location>
</feature>
<feature type="region of interest" description="Disordered" evidence="1">
    <location>
        <begin position="587"/>
        <end position="805"/>
    </location>
</feature>
<feature type="region of interest" description="Disordered" evidence="1">
    <location>
        <begin position="1"/>
        <end position="27"/>
    </location>
</feature>
<sequence>MSESSESGPQPPPRKNPPNKLFRRQNSFAGFPSQSLSIFNANKVNNNDVHDNETPKSTCAKPLEITSNSNTNTATAVLLPPKPPEGDAPPASAPPIMSRRFVSISGLPTGIPVSSVSVQPAGLISNAAIVPFEVTTPITTTSTSTVTSVVVQDKDKPKVIESLLAKDQDSKTSSTGKAVAGPEVASLPTFHPPPTTQPHPRGFFSLPRHTTGQLSRHVGLGSFHHLLERQKPRERIGPSASELLGVKSPTLPKAHRRNHSDGGEFKNKNTFSLPPVYTSPTEPKSNKSSSERRRSDRDSDSDGKRKRDYQSLPRRRDHSDKYYSPPKRKDAESRSRSLPRKHEDRHHSYYNKDGEKVHSSSRHSSSKKESDSKYMSLPRKKDDHKHRDGDSKRKHDESKHSGKTSREWDQNYKSLPKPKSSKLEPKYQSLPRKGKDMELKLQKPKEDDESIHVSDEKYNKNKEINSSSTRKENDEYYKTVPRRHGEPDKNQSLIRRNVEIENKYNFVPKKTIEIEERYQNQRELGLDNINENQKVENKYQNQRELGLDNRYSKSHRKIDKKNLNPRAREIEEKYQLWKREIENKYKKKKTKEADKNLNKSTRQRESDYQNQNNKGEAQYANQRLILAEAPKGRKKEDKYDNLPSRGQPEGMYQSPPKKSTPDDPTYEKIPSPKVIKTSKSPVKLTESKFEPIFRYDPAGVKETLRQEKYEPIAKRGQAYGKLQSPKSPHEASGPIKSPRSPRDGQKSGPIKSPRLHHEATTRSHEATTRSHEPTTRSHEAITRSHEPTTKSHEPITRPHEGLSHG</sequence>
<feature type="compositionally biased region" description="Basic and acidic residues" evidence="1">
    <location>
        <begin position="317"/>
        <end position="358"/>
    </location>
</feature>
<feature type="non-terminal residue" evidence="2">
    <location>
        <position position="805"/>
    </location>
</feature>
<feature type="compositionally biased region" description="Basic and acidic residues" evidence="1">
    <location>
        <begin position="630"/>
        <end position="640"/>
    </location>
</feature>
<dbReference type="EMBL" id="CAXKWB010000065">
    <property type="protein sequence ID" value="CAL4058902.1"/>
    <property type="molecule type" value="Genomic_DNA"/>
</dbReference>
<feature type="compositionally biased region" description="Basic and acidic residues" evidence="1">
    <location>
        <begin position="433"/>
        <end position="489"/>
    </location>
</feature>
<feature type="region of interest" description="Disordered" evidence="1">
    <location>
        <begin position="229"/>
        <end position="492"/>
    </location>
</feature>